<reference evidence="2" key="1">
    <citation type="submission" date="2021-01" db="EMBL/GenBank/DDBJ databases">
        <title>Adiantum capillus-veneris genome.</title>
        <authorList>
            <person name="Fang Y."/>
            <person name="Liao Q."/>
        </authorList>
    </citation>
    <scope>NUCLEOTIDE SEQUENCE</scope>
    <source>
        <strain evidence="2">H3</strain>
        <tissue evidence="2">Leaf</tissue>
    </source>
</reference>
<name>A0A9D4UAH1_ADICA</name>
<feature type="compositionally biased region" description="Low complexity" evidence="1">
    <location>
        <begin position="32"/>
        <end position="61"/>
    </location>
</feature>
<comment type="caution">
    <text evidence="2">The sequence shown here is derived from an EMBL/GenBank/DDBJ whole genome shotgun (WGS) entry which is preliminary data.</text>
</comment>
<evidence type="ECO:0000256" key="1">
    <source>
        <dbReference type="SAM" id="MobiDB-lite"/>
    </source>
</evidence>
<organism evidence="2 3">
    <name type="scientific">Adiantum capillus-veneris</name>
    <name type="common">Maidenhair fern</name>
    <dbReference type="NCBI Taxonomy" id="13818"/>
    <lineage>
        <taxon>Eukaryota</taxon>
        <taxon>Viridiplantae</taxon>
        <taxon>Streptophyta</taxon>
        <taxon>Embryophyta</taxon>
        <taxon>Tracheophyta</taxon>
        <taxon>Polypodiopsida</taxon>
        <taxon>Polypodiidae</taxon>
        <taxon>Polypodiales</taxon>
        <taxon>Pteridineae</taxon>
        <taxon>Pteridaceae</taxon>
        <taxon>Vittarioideae</taxon>
        <taxon>Adiantum</taxon>
    </lineage>
</organism>
<protein>
    <submittedName>
        <fullName evidence="2">Uncharacterized protein</fullName>
    </submittedName>
</protein>
<evidence type="ECO:0000313" key="2">
    <source>
        <dbReference type="EMBL" id="KAI5064438.1"/>
    </source>
</evidence>
<keyword evidence="3" id="KW-1185">Reference proteome</keyword>
<evidence type="ECO:0000313" key="3">
    <source>
        <dbReference type="Proteomes" id="UP000886520"/>
    </source>
</evidence>
<accession>A0A9D4UAH1</accession>
<gene>
    <name evidence="2" type="ORF">GOP47_0021108</name>
</gene>
<feature type="region of interest" description="Disordered" evidence="1">
    <location>
        <begin position="1"/>
        <end position="148"/>
    </location>
</feature>
<sequence length="185" mass="20488">MDSNPNHFFDSQREDDDPILSQPPFSQSTFYPFSHPSFHMPPHGYQTMMNSPSISPNSPFMFRPPNYGSQIPPPHPSPTLNAPTRNAPGPHFPMATHPSHPSPPLSVTSPNSNMDASPDHVASNPSPNPTPNFIRASQPKARRAKPMKRKEAISLFGCDLSKLSKLSDFIFVLPKCMKMSPAFKI</sequence>
<dbReference type="EMBL" id="JABFUD020000020">
    <property type="protein sequence ID" value="KAI5064438.1"/>
    <property type="molecule type" value="Genomic_DNA"/>
</dbReference>
<feature type="compositionally biased region" description="Polar residues" evidence="1">
    <location>
        <begin position="105"/>
        <end position="115"/>
    </location>
</feature>
<dbReference type="AlphaFoldDB" id="A0A9D4UAH1"/>
<dbReference type="Proteomes" id="UP000886520">
    <property type="component" value="Chromosome 20"/>
</dbReference>
<proteinExistence type="predicted"/>
<dbReference type="OrthoDB" id="1939485at2759"/>